<evidence type="ECO:0000313" key="1">
    <source>
        <dbReference type="EMBL" id="KAI0039922.1"/>
    </source>
</evidence>
<comment type="caution">
    <text evidence="1">The sequence shown here is derived from an EMBL/GenBank/DDBJ whole genome shotgun (WGS) entry which is preliminary data.</text>
</comment>
<dbReference type="EMBL" id="MU276247">
    <property type="protein sequence ID" value="KAI0039922.1"/>
    <property type="molecule type" value="Genomic_DNA"/>
</dbReference>
<sequence>MRAPRLPCTPPPCNIMARSRPCLARPCAACQIQHPQQQPIMPDSSLLIYTLVLCTSCGEKPRHKQHYTESGCRTTRRRRRRRAETVPERSTSTAACRARGRYDVRQSTVTARLHWCLVDRAHLVRPERTDDVAQVPLACDTKSN</sequence>
<gene>
    <name evidence="1" type="ORF">FA95DRAFT_966349</name>
</gene>
<dbReference type="Proteomes" id="UP000814033">
    <property type="component" value="Unassembled WGS sequence"/>
</dbReference>
<accession>A0ACB8R7P9</accession>
<reference evidence="1" key="2">
    <citation type="journal article" date="2022" name="New Phytol.">
        <title>Evolutionary transition to the ectomycorrhizal habit in the genomes of a hyperdiverse lineage of mushroom-forming fungi.</title>
        <authorList>
            <person name="Looney B."/>
            <person name="Miyauchi S."/>
            <person name="Morin E."/>
            <person name="Drula E."/>
            <person name="Courty P.E."/>
            <person name="Kohler A."/>
            <person name="Kuo A."/>
            <person name="LaButti K."/>
            <person name="Pangilinan J."/>
            <person name="Lipzen A."/>
            <person name="Riley R."/>
            <person name="Andreopoulos W."/>
            <person name="He G."/>
            <person name="Johnson J."/>
            <person name="Nolan M."/>
            <person name="Tritt A."/>
            <person name="Barry K.W."/>
            <person name="Grigoriev I.V."/>
            <person name="Nagy L.G."/>
            <person name="Hibbett D."/>
            <person name="Henrissat B."/>
            <person name="Matheny P.B."/>
            <person name="Labbe J."/>
            <person name="Martin F.M."/>
        </authorList>
    </citation>
    <scope>NUCLEOTIDE SEQUENCE</scope>
    <source>
        <strain evidence="1">FP105234-sp</strain>
    </source>
</reference>
<proteinExistence type="predicted"/>
<protein>
    <submittedName>
        <fullName evidence="1">Uncharacterized protein</fullName>
    </submittedName>
</protein>
<reference evidence="1" key="1">
    <citation type="submission" date="2021-02" db="EMBL/GenBank/DDBJ databases">
        <authorList>
            <consortium name="DOE Joint Genome Institute"/>
            <person name="Ahrendt S."/>
            <person name="Looney B.P."/>
            <person name="Miyauchi S."/>
            <person name="Morin E."/>
            <person name="Drula E."/>
            <person name="Courty P.E."/>
            <person name="Chicoki N."/>
            <person name="Fauchery L."/>
            <person name="Kohler A."/>
            <person name="Kuo A."/>
            <person name="Labutti K."/>
            <person name="Pangilinan J."/>
            <person name="Lipzen A."/>
            <person name="Riley R."/>
            <person name="Andreopoulos W."/>
            <person name="He G."/>
            <person name="Johnson J."/>
            <person name="Barry K.W."/>
            <person name="Grigoriev I.V."/>
            <person name="Nagy L."/>
            <person name="Hibbett D."/>
            <person name="Henrissat B."/>
            <person name="Matheny P.B."/>
            <person name="Labbe J."/>
            <person name="Martin F."/>
        </authorList>
    </citation>
    <scope>NUCLEOTIDE SEQUENCE</scope>
    <source>
        <strain evidence="1">FP105234-sp</strain>
    </source>
</reference>
<organism evidence="1 2">
    <name type="scientific">Auriscalpium vulgare</name>
    <dbReference type="NCBI Taxonomy" id="40419"/>
    <lineage>
        <taxon>Eukaryota</taxon>
        <taxon>Fungi</taxon>
        <taxon>Dikarya</taxon>
        <taxon>Basidiomycota</taxon>
        <taxon>Agaricomycotina</taxon>
        <taxon>Agaricomycetes</taxon>
        <taxon>Russulales</taxon>
        <taxon>Auriscalpiaceae</taxon>
        <taxon>Auriscalpium</taxon>
    </lineage>
</organism>
<name>A0ACB8R7P9_9AGAM</name>
<evidence type="ECO:0000313" key="2">
    <source>
        <dbReference type="Proteomes" id="UP000814033"/>
    </source>
</evidence>
<keyword evidence="2" id="KW-1185">Reference proteome</keyword>